<name>A0ABT0P5P3_9ACTN</name>
<dbReference type="Pfam" id="PF08940">
    <property type="entry name" value="DUF1918"/>
    <property type="match status" value="1"/>
</dbReference>
<sequence>MESQVGDRIHVHSTVVGQGDRQGEITEVRGPEGAPPYMVRFDDGQETLVYPGPNAVIEPQV</sequence>
<evidence type="ECO:0000259" key="2">
    <source>
        <dbReference type="Pfam" id="PF08940"/>
    </source>
</evidence>
<evidence type="ECO:0000256" key="1">
    <source>
        <dbReference type="SAM" id="MobiDB-lite"/>
    </source>
</evidence>
<evidence type="ECO:0000313" key="4">
    <source>
        <dbReference type="Proteomes" id="UP001202052"/>
    </source>
</evidence>
<feature type="compositionally biased region" description="Basic and acidic residues" evidence="1">
    <location>
        <begin position="21"/>
        <end position="30"/>
    </location>
</feature>
<organism evidence="3 4">
    <name type="scientific">Streptomyces lavenduligriseus</name>
    <dbReference type="NCBI Taxonomy" id="67315"/>
    <lineage>
        <taxon>Bacteria</taxon>
        <taxon>Bacillati</taxon>
        <taxon>Actinomycetota</taxon>
        <taxon>Actinomycetes</taxon>
        <taxon>Kitasatosporales</taxon>
        <taxon>Streptomycetaceae</taxon>
        <taxon>Streptomyces</taxon>
    </lineage>
</organism>
<keyword evidence="4" id="KW-1185">Reference proteome</keyword>
<dbReference type="RefSeq" id="WP_249493593.1">
    <property type="nucleotide sequence ID" value="NZ_JAMCCK010000123.1"/>
</dbReference>
<reference evidence="3 4" key="1">
    <citation type="submission" date="2022-05" db="EMBL/GenBank/DDBJ databases">
        <title>Genome Resource of Streptomyces lavenduligriseus GA1-1, a Strain with Broad-Spectrum Antifungal Activity against Phytopathogenic Fungi.</title>
        <authorList>
            <person name="Qi D."/>
        </authorList>
    </citation>
    <scope>NUCLEOTIDE SEQUENCE [LARGE SCALE GENOMIC DNA]</scope>
    <source>
        <strain evidence="3 4">GA1-1</strain>
    </source>
</reference>
<comment type="caution">
    <text evidence="3">The sequence shown here is derived from an EMBL/GenBank/DDBJ whole genome shotgun (WGS) entry which is preliminary data.</text>
</comment>
<gene>
    <name evidence="3" type="ORF">M4438_37195</name>
</gene>
<dbReference type="EMBL" id="JAMCCK010000123">
    <property type="protein sequence ID" value="MCL3999062.1"/>
    <property type="molecule type" value="Genomic_DNA"/>
</dbReference>
<feature type="domain" description="DUF1918" evidence="2">
    <location>
        <begin position="1"/>
        <end position="57"/>
    </location>
</feature>
<evidence type="ECO:0000313" key="3">
    <source>
        <dbReference type="EMBL" id="MCL3999062.1"/>
    </source>
</evidence>
<dbReference type="Proteomes" id="UP001202052">
    <property type="component" value="Unassembled WGS sequence"/>
</dbReference>
<dbReference type="Gene3D" id="2.30.30.440">
    <property type="entry name" value="Domain of unknown function DUF1918"/>
    <property type="match status" value="1"/>
</dbReference>
<dbReference type="InterPro" id="IPR015035">
    <property type="entry name" value="DUF1918"/>
</dbReference>
<feature type="region of interest" description="Disordered" evidence="1">
    <location>
        <begin position="1"/>
        <end position="36"/>
    </location>
</feature>
<protein>
    <submittedName>
        <fullName evidence="3">DUF1918 domain-containing protein</fullName>
    </submittedName>
</protein>
<feature type="compositionally biased region" description="Basic and acidic residues" evidence="1">
    <location>
        <begin position="1"/>
        <end position="10"/>
    </location>
</feature>
<dbReference type="SUPFAM" id="SSF50118">
    <property type="entry name" value="Cell growth inhibitor/plasmid maintenance toxic component"/>
    <property type="match status" value="1"/>
</dbReference>
<accession>A0ABT0P5P3</accession>
<proteinExistence type="predicted"/>